<dbReference type="Pfam" id="PF14144">
    <property type="entry name" value="DOG1"/>
    <property type="match status" value="1"/>
</dbReference>
<evidence type="ECO:0000256" key="1">
    <source>
        <dbReference type="ARBA" id="ARBA00004123"/>
    </source>
</evidence>
<evidence type="ECO:0000313" key="12">
    <source>
        <dbReference type="Proteomes" id="UP001164929"/>
    </source>
</evidence>
<sequence length="474" mass="53625">MPFRGSVSGLCTSMNLRFFFICHECAFTFASLGFIWYQKVMNSDVQRMNSTTTQFVTSGRMGIYDPMHQIGMWGENFKSNGNPNTSTMFIAGNPNASASMIIAPDTKLDNQSEDTSQGTLGHSNKYDQEASKPADKVQRRLAQNREAARKSAYVQQLESSRVKLIQLEQELDRARQQGLYIGGGVDASQLGFGGPTNSGIATFEMEYGHWLEEQNRHICDMKTALNTHISDVELRILVERDMSHYFELFRLKATAAKADVFYVMSGLWKSSAERFFLWIGGFRPSELLKILVPCMEPLTEQQLMDVVNLRQSCQQAEDALSQGLEKLQQNVAETVAAGQLGEASYSPHLETAIEKLEAVARFVQQMWVIKFLLAYWSKLVVLEADHIRQETLQQMSRILTTRQAARGLLALGEYLQRLRDLSSRWATPRPSYSWKVLDINSHSIKRKFVGILTGTALAQLSCDPIMSMDDNYWK</sequence>
<dbReference type="InterPro" id="IPR025422">
    <property type="entry name" value="TGA_domain"/>
</dbReference>
<dbReference type="AlphaFoldDB" id="A0AAD6VWX0"/>
<comment type="subcellular location">
    <subcellularLocation>
        <location evidence="1">Nucleus</location>
    </subcellularLocation>
</comment>
<dbReference type="Proteomes" id="UP001164929">
    <property type="component" value="Chromosome 7"/>
</dbReference>
<evidence type="ECO:0000256" key="9">
    <source>
        <dbReference type="SAM" id="MobiDB-lite"/>
    </source>
</evidence>
<protein>
    <recommendedName>
        <fullName evidence="10">DOG1 domain-containing protein</fullName>
    </recommendedName>
</protein>
<feature type="coiled-coil region" evidence="8">
    <location>
        <begin position="150"/>
        <end position="177"/>
    </location>
</feature>
<accession>A0AAD6VWX0</accession>
<evidence type="ECO:0000256" key="4">
    <source>
        <dbReference type="ARBA" id="ARBA00023125"/>
    </source>
</evidence>
<comment type="caution">
    <text evidence="11">The sequence shown here is derived from an EMBL/GenBank/DDBJ whole genome shotgun (WGS) entry which is preliminary data.</text>
</comment>
<evidence type="ECO:0000256" key="2">
    <source>
        <dbReference type="ARBA" id="ARBA00007163"/>
    </source>
</evidence>
<dbReference type="GO" id="GO:0005634">
    <property type="term" value="C:nucleus"/>
    <property type="evidence" value="ECO:0007669"/>
    <property type="project" value="UniProtKB-SubCell"/>
</dbReference>
<organism evidence="11 12">
    <name type="scientific">Populus alba x Populus x berolinensis</name>
    <dbReference type="NCBI Taxonomy" id="444605"/>
    <lineage>
        <taxon>Eukaryota</taxon>
        <taxon>Viridiplantae</taxon>
        <taxon>Streptophyta</taxon>
        <taxon>Embryophyta</taxon>
        <taxon>Tracheophyta</taxon>
        <taxon>Spermatophyta</taxon>
        <taxon>Magnoliopsida</taxon>
        <taxon>eudicotyledons</taxon>
        <taxon>Gunneridae</taxon>
        <taxon>Pentapetalae</taxon>
        <taxon>rosids</taxon>
        <taxon>fabids</taxon>
        <taxon>Malpighiales</taxon>
        <taxon>Salicaceae</taxon>
        <taxon>Saliceae</taxon>
        <taxon>Populus</taxon>
    </lineage>
</organism>
<dbReference type="GO" id="GO:0006351">
    <property type="term" value="P:DNA-templated transcription"/>
    <property type="evidence" value="ECO:0007669"/>
    <property type="project" value="InterPro"/>
</dbReference>
<keyword evidence="5" id="KW-0010">Activator</keyword>
<evidence type="ECO:0000256" key="5">
    <source>
        <dbReference type="ARBA" id="ARBA00023159"/>
    </source>
</evidence>
<evidence type="ECO:0000256" key="7">
    <source>
        <dbReference type="ARBA" id="ARBA00023242"/>
    </source>
</evidence>
<evidence type="ECO:0000256" key="6">
    <source>
        <dbReference type="ARBA" id="ARBA00023163"/>
    </source>
</evidence>
<dbReference type="EMBL" id="JAQIZT010000007">
    <property type="protein sequence ID" value="KAJ6990826.1"/>
    <property type="molecule type" value="Genomic_DNA"/>
</dbReference>
<keyword evidence="12" id="KW-1185">Reference proteome</keyword>
<feature type="region of interest" description="Disordered" evidence="9">
    <location>
        <begin position="108"/>
        <end position="144"/>
    </location>
</feature>
<keyword evidence="3" id="KW-0805">Transcription regulation</keyword>
<dbReference type="FunFam" id="1.20.5.170:FF:000019">
    <property type="entry name" value="BZIP family transcription factor"/>
    <property type="match status" value="1"/>
</dbReference>
<reference evidence="11" key="1">
    <citation type="journal article" date="2023" name="Mol. Ecol. Resour.">
        <title>Chromosome-level genome assembly of a triploid poplar Populus alba 'Berolinensis'.</title>
        <authorList>
            <person name="Chen S."/>
            <person name="Yu Y."/>
            <person name="Wang X."/>
            <person name="Wang S."/>
            <person name="Zhang T."/>
            <person name="Zhou Y."/>
            <person name="He R."/>
            <person name="Meng N."/>
            <person name="Wang Y."/>
            <person name="Liu W."/>
            <person name="Liu Z."/>
            <person name="Liu J."/>
            <person name="Guo Q."/>
            <person name="Huang H."/>
            <person name="Sederoff R.R."/>
            <person name="Wang G."/>
            <person name="Qu G."/>
            <person name="Chen S."/>
        </authorList>
    </citation>
    <scope>NUCLEOTIDE SEQUENCE</scope>
    <source>
        <strain evidence="11">SC-2020</strain>
    </source>
</reference>
<feature type="domain" description="DOG1" evidence="10">
    <location>
        <begin position="200"/>
        <end position="428"/>
    </location>
</feature>
<keyword evidence="6" id="KW-0804">Transcription</keyword>
<evidence type="ECO:0000256" key="8">
    <source>
        <dbReference type="SAM" id="Coils"/>
    </source>
</evidence>
<gene>
    <name evidence="11" type="ORF">NC653_019160</name>
</gene>
<evidence type="ECO:0000256" key="3">
    <source>
        <dbReference type="ARBA" id="ARBA00023015"/>
    </source>
</evidence>
<keyword evidence="7" id="KW-0539">Nucleus</keyword>
<dbReference type="PANTHER" id="PTHR45693">
    <property type="entry name" value="TRANSCRIPTION FACTOR TGA9"/>
    <property type="match status" value="1"/>
</dbReference>
<proteinExistence type="inferred from homology"/>
<feature type="compositionally biased region" description="Polar residues" evidence="9">
    <location>
        <begin position="113"/>
        <end position="122"/>
    </location>
</feature>
<evidence type="ECO:0000313" key="11">
    <source>
        <dbReference type="EMBL" id="KAJ6990826.1"/>
    </source>
</evidence>
<comment type="similarity">
    <text evidence="2">Belongs to the bZIP family.</text>
</comment>
<evidence type="ECO:0000259" key="10">
    <source>
        <dbReference type="PROSITE" id="PS51806"/>
    </source>
</evidence>
<keyword evidence="4" id="KW-0238">DNA-binding</keyword>
<feature type="compositionally biased region" description="Basic and acidic residues" evidence="9">
    <location>
        <begin position="124"/>
        <end position="138"/>
    </location>
</feature>
<dbReference type="PANTHER" id="PTHR45693:SF36">
    <property type="entry name" value="TRANSCRIPTION FACTOR TGA4"/>
    <property type="match status" value="1"/>
</dbReference>
<name>A0AAD6VWX0_9ROSI</name>
<keyword evidence="8" id="KW-0175">Coiled coil</keyword>
<dbReference type="PROSITE" id="PS51806">
    <property type="entry name" value="DOG1"/>
    <property type="match status" value="1"/>
</dbReference>
<dbReference type="GO" id="GO:0000976">
    <property type="term" value="F:transcription cis-regulatory region binding"/>
    <property type="evidence" value="ECO:0007669"/>
    <property type="project" value="UniProtKB-ARBA"/>
</dbReference>